<dbReference type="EMBL" id="LR796510">
    <property type="protein sequence ID" value="CAB4149318.1"/>
    <property type="molecule type" value="Genomic_DNA"/>
</dbReference>
<name>A0A6J5RKU5_9CAUD</name>
<gene>
    <name evidence="2" type="ORF">UFOVP1191_34</name>
    <name evidence="3" type="ORF">UFOVP1252_25</name>
    <name evidence="1" type="ORF">UFOVP529_96</name>
</gene>
<evidence type="ECO:0000313" key="2">
    <source>
        <dbReference type="EMBL" id="CAB4190099.1"/>
    </source>
</evidence>
<evidence type="ECO:0000313" key="3">
    <source>
        <dbReference type="EMBL" id="CAB4194368.1"/>
    </source>
</evidence>
<accession>A0A6J5RKU5</accession>
<organism evidence="3">
    <name type="scientific">uncultured Caudovirales phage</name>
    <dbReference type="NCBI Taxonomy" id="2100421"/>
    <lineage>
        <taxon>Viruses</taxon>
        <taxon>Duplodnaviria</taxon>
        <taxon>Heunggongvirae</taxon>
        <taxon>Uroviricota</taxon>
        <taxon>Caudoviricetes</taxon>
        <taxon>Peduoviridae</taxon>
        <taxon>Maltschvirus</taxon>
        <taxon>Maltschvirus maltsch</taxon>
    </lineage>
</organism>
<sequence length="67" mass="7490">MSASDKLKEILSNALSGDLTPMMRGIGISQRGKVEMFSRLAYIAGIKRAIEIVEEYEKEQQDGNRKS</sequence>
<dbReference type="EMBL" id="LR797158">
    <property type="protein sequence ID" value="CAB4190099.1"/>
    <property type="molecule type" value="Genomic_DNA"/>
</dbReference>
<protein>
    <submittedName>
        <fullName evidence="3">Uncharacterized protein</fullName>
    </submittedName>
</protein>
<dbReference type="EMBL" id="LR797211">
    <property type="protein sequence ID" value="CAB4194368.1"/>
    <property type="molecule type" value="Genomic_DNA"/>
</dbReference>
<reference evidence="3" key="1">
    <citation type="submission" date="2020-05" db="EMBL/GenBank/DDBJ databases">
        <authorList>
            <person name="Chiriac C."/>
            <person name="Salcher M."/>
            <person name="Ghai R."/>
            <person name="Kavagutti S V."/>
        </authorList>
    </citation>
    <scope>NUCLEOTIDE SEQUENCE</scope>
</reference>
<proteinExistence type="predicted"/>
<evidence type="ECO:0000313" key="1">
    <source>
        <dbReference type="EMBL" id="CAB4149318.1"/>
    </source>
</evidence>